<reference evidence="1 2" key="1">
    <citation type="submission" date="2018-08" db="EMBL/GenBank/DDBJ databases">
        <authorList>
            <consortium name="GenomeTrakr network: Whole genome sequencing for foodborne pathogen traceback"/>
        </authorList>
    </citation>
    <scope>NUCLEOTIDE SEQUENCE [LARGE SCALE GENOMIC DNA]</scope>
    <source>
        <strain evidence="1 2">NC_STEC194</strain>
    </source>
</reference>
<organism evidence="1 2">
    <name type="scientific">Escherichia coli</name>
    <dbReference type="NCBI Taxonomy" id="562"/>
    <lineage>
        <taxon>Bacteria</taxon>
        <taxon>Pseudomonadati</taxon>
        <taxon>Pseudomonadota</taxon>
        <taxon>Gammaproteobacteria</taxon>
        <taxon>Enterobacterales</taxon>
        <taxon>Enterobacteriaceae</taxon>
        <taxon>Escherichia</taxon>
    </lineage>
</organism>
<evidence type="ECO:0000313" key="1">
    <source>
        <dbReference type="EMBL" id="EFM7863123.1"/>
    </source>
</evidence>
<evidence type="ECO:0000313" key="2">
    <source>
        <dbReference type="Proteomes" id="UP000587626"/>
    </source>
</evidence>
<accession>A0A828N601</accession>
<protein>
    <submittedName>
        <fullName evidence="1">Type IV toxin-antitoxin system toxin CbtA</fullName>
    </submittedName>
</protein>
<dbReference type="Pfam" id="PF06755">
    <property type="entry name" value="CbtA_toxin"/>
    <property type="match status" value="1"/>
</dbReference>
<name>A0A828N601_ECOLX</name>
<proteinExistence type="predicted"/>
<dbReference type="InterPro" id="IPR009610">
    <property type="entry name" value="CbtA_toxin"/>
</dbReference>
<dbReference type="EMBL" id="AATLXB010000081">
    <property type="protein sequence ID" value="EFM7863123.1"/>
    <property type="molecule type" value="Genomic_DNA"/>
</dbReference>
<dbReference type="AlphaFoldDB" id="A0A828N601"/>
<gene>
    <name evidence="1" type="primary">cbtA</name>
    <name evidence="1" type="ORF">B6R15_004468</name>
</gene>
<sequence length="126" mass="13909">MKTLPVLPGQAASSRPSPVEIWQILLSRLLDQHYGLTLNDTPFADERVIEQHIEAGISLCDAVNFLVEKYVLVRTDQPGFSAGAPSSQLINSIDILRARRATGLMTRDNYRTVNNITLGKHPGAKQ</sequence>
<dbReference type="Proteomes" id="UP000587626">
    <property type="component" value="Unassembled WGS sequence"/>
</dbReference>
<comment type="caution">
    <text evidence="1">The sequence shown here is derived from an EMBL/GenBank/DDBJ whole genome shotgun (WGS) entry which is preliminary data.</text>
</comment>